<organism evidence="5 6">
    <name type="scientific">Corchorus capsularis</name>
    <name type="common">Jute</name>
    <dbReference type="NCBI Taxonomy" id="210143"/>
    <lineage>
        <taxon>Eukaryota</taxon>
        <taxon>Viridiplantae</taxon>
        <taxon>Streptophyta</taxon>
        <taxon>Embryophyta</taxon>
        <taxon>Tracheophyta</taxon>
        <taxon>Spermatophyta</taxon>
        <taxon>Magnoliopsida</taxon>
        <taxon>eudicotyledons</taxon>
        <taxon>Gunneridae</taxon>
        <taxon>Pentapetalae</taxon>
        <taxon>rosids</taxon>
        <taxon>malvids</taxon>
        <taxon>Malvales</taxon>
        <taxon>Malvaceae</taxon>
        <taxon>Grewioideae</taxon>
        <taxon>Apeibeae</taxon>
        <taxon>Corchorus</taxon>
    </lineage>
</organism>
<dbReference type="InterPro" id="IPR001005">
    <property type="entry name" value="SANT/Myb"/>
</dbReference>
<comment type="caution">
    <text evidence="5">The sequence shown here is derived from an EMBL/GenBank/DDBJ whole genome shotgun (WGS) entry which is preliminary data.</text>
</comment>
<name>A0A1R3KD49_COCAP</name>
<dbReference type="InterPro" id="IPR017930">
    <property type="entry name" value="Myb_dom"/>
</dbReference>
<feature type="domain" description="HTH myb-type" evidence="4">
    <location>
        <begin position="100"/>
        <end position="151"/>
    </location>
</feature>
<dbReference type="InterPro" id="IPR009057">
    <property type="entry name" value="Homeodomain-like_sf"/>
</dbReference>
<evidence type="ECO:0000313" key="6">
    <source>
        <dbReference type="Proteomes" id="UP000188268"/>
    </source>
</evidence>
<dbReference type="AlphaFoldDB" id="A0A1R3KD49"/>
<dbReference type="Proteomes" id="UP000188268">
    <property type="component" value="Unassembled WGS sequence"/>
</dbReference>
<dbReference type="PANTHER" id="PTHR46993">
    <property type="entry name" value="MYB TRANSCRIPTION FACTOR"/>
    <property type="match status" value="1"/>
</dbReference>
<dbReference type="PROSITE" id="PS50090">
    <property type="entry name" value="MYB_LIKE"/>
    <property type="match status" value="1"/>
</dbReference>
<dbReference type="Gramene" id="OMP04974">
    <property type="protein sequence ID" value="OMP04974"/>
    <property type="gene ID" value="CCACVL1_02082"/>
</dbReference>
<keyword evidence="6" id="KW-1185">Reference proteome</keyword>
<dbReference type="PROSITE" id="PS51294">
    <property type="entry name" value="HTH_MYB"/>
    <property type="match status" value="1"/>
</dbReference>
<evidence type="ECO:0000256" key="2">
    <source>
        <dbReference type="ARBA" id="ARBA00023242"/>
    </source>
</evidence>
<dbReference type="OrthoDB" id="939472at2759"/>
<dbReference type="Pfam" id="PF00249">
    <property type="entry name" value="Myb_DNA-binding"/>
    <property type="match status" value="1"/>
</dbReference>
<reference evidence="5 6" key="1">
    <citation type="submission" date="2013-09" db="EMBL/GenBank/DDBJ databases">
        <title>Corchorus capsularis genome sequencing.</title>
        <authorList>
            <person name="Alam M."/>
            <person name="Haque M.S."/>
            <person name="Islam M.S."/>
            <person name="Emdad E.M."/>
            <person name="Islam M.M."/>
            <person name="Ahmed B."/>
            <person name="Halim A."/>
            <person name="Hossen Q.M.M."/>
            <person name="Hossain M.Z."/>
            <person name="Ahmed R."/>
            <person name="Khan M.M."/>
            <person name="Islam R."/>
            <person name="Rashid M.M."/>
            <person name="Khan S.A."/>
            <person name="Rahman M.S."/>
            <person name="Alam M."/>
        </authorList>
    </citation>
    <scope>NUCLEOTIDE SEQUENCE [LARGE SCALE GENOMIC DNA]</scope>
    <source>
        <strain evidence="6">cv. CVL-1</strain>
        <tissue evidence="5">Whole seedling</tissue>
    </source>
</reference>
<evidence type="ECO:0000313" key="5">
    <source>
        <dbReference type="EMBL" id="OMP04974.1"/>
    </source>
</evidence>
<evidence type="ECO:0000259" key="3">
    <source>
        <dbReference type="PROSITE" id="PS50090"/>
    </source>
</evidence>
<keyword evidence="2" id="KW-0539">Nucleus</keyword>
<dbReference type="SUPFAM" id="SSF46689">
    <property type="entry name" value="Homeodomain-like"/>
    <property type="match status" value="1"/>
</dbReference>
<dbReference type="Gene3D" id="1.10.246.220">
    <property type="match status" value="1"/>
</dbReference>
<dbReference type="EMBL" id="AWWV01005536">
    <property type="protein sequence ID" value="OMP04974.1"/>
    <property type="molecule type" value="Genomic_DNA"/>
</dbReference>
<feature type="domain" description="Myb-like" evidence="3">
    <location>
        <begin position="100"/>
        <end position="149"/>
    </location>
</feature>
<evidence type="ECO:0000256" key="1">
    <source>
        <dbReference type="ARBA" id="ARBA00004123"/>
    </source>
</evidence>
<dbReference type="SMART" id="SM00717">
    <property type="entry name" value="SANT"/>
    <property type="match status" value="1"/>
</dbReference>
<proteinExistence type="predicted"/>
<dbReference type="CDD" id="cd11660">
    <property type="entry name" value="SANT_TRF"/>
    <property type="match status" value="1"/>
</dbReference>
<comment type="subcellular location">
    <subcellularLocation>
        <location evidence="1">Nucleus</location>
    </subcellularLocation>
</comment>
<dbReference type="PANTHER" id="PTHR46993:SF6">
    <property type="entry name" value="MYB TRANSCRIPTION FACTOR"/>
    <property type="match status" value="1"/>
</dbReference>
<protein>
    <submittedName>
        <fullName evidence="5">Uncharacterized protein</fullName>
    </submittedName>
</protein>
<evidence type="ECO:0000259" key="4">
    <source>
        <dbReference type="PROSITE" id="PS51294"/>
    </source>
</evidence>
<dbReference type="GO" id="GO:0005634">
    <property type="term" value="C:nucleus"/>
    <property type="evidence" value="ECO:0007669"/>
    <property type="project" value="UniProtKB-SubCell"/>
</dbReference>
<accession>A0A1R3KD49</accession>
<sequence>MRVTETSTSTTEKQCKFVSLKDLIEGTNLDSAEKEGEVDLTMDSGLNHVVVDLTMDSSPVMKEQGVKPVVVDLTMDSSPVLKEHDLNSVEQARKLLRRPRTFWTKKEEDVLVQGVHRHGKAWTHILNSNPTVFRNRTSVDLKDKWRNLHRD</sequence>
<gene>
    <name evidence="5" type="ORF">CCACVL1_02082</name>
</gene>